<dbReference type="Pfam" id="PF12775">
    <property type="entry name" value="AAA_7"/>
    <property type="match status" value="1"/>
</dbReference>
<organism evidence="1 2">
    <name type="scientific">Pontibacter actiniarum</name>
    <dbReference type="NCBI Taxonomy" id="323450"/>
    <lineage>
        <taxon>Bacteria</taxon>
        <taxon>Pseudomonadati</taxon>
        <taxon>Bacteroidota</taxon>
        <taxon>Cytophagia</taxon>
        <taxon>Cytophagales</taxon>
        <taxon>Hymenobacteraceae</taxon>
        <taxon>Pontibacter</taxon>
    </lineage>
</organism>
<gene>
    <name evidence="1" type="ORF">CA264_18285</name>
</gene>
<dbReference type="OrthoDB" id="779537at2"/>
<proteinExistence type="predicted"/>
<dbReference type="InterPro" id="IPR059206">
    <property type="entry name" value="Sll1717-like"/>
</dbReference>
<dbReference type="CDD" id="cd02019">
    <property type="entry name" value="NK"/>
    <property type="match status" value="1"/>
</dbReference>
<dbReference type="InterPro" id="IPR027417">
    <property type="entry name" value="P-loop_NTPase"/>
</dbReference>
<reference evidence="2" key="1">
    <citation type="submission" date="2017-05" db="EMBL/GenBank/DDBJ databases">
        <authorList>
            <person name="Ray J."/>
            <person name="Price M."/>
            <person name="Deutschbauer A."/>
        </authorList>
    </citation>
    <scope>NUCLEOTIDE SEQUENCE [LARGE SCALE GENOMIC DNA]</scope>
    <source>
        <strain evidence="2">DSM 19842</strain>
    </source>
</reference>
<dbReference type="Gene3D" id="3.40.50.300">
    <property type="entry name" value="P-loop containing nucleotide triphosphate hydrolases"/>
    <property type="match status" value="1"/>
</dbReference>
<dbReference type="KEGG" id="pact:CA264_18285"/>
<dbReference type="NCBIfam" id="NF047389">
    <property type="entry name" value="ATPase_Sll1717"/>
    <property type="match status" value="1"/>
</dbReference>
<evidence type="ECO:0008006" key="3">
    <source>
        <dbReference type="Google" id="ProtNLM"/>
    </source>
</evidence>
<keyword evidence="2" id="KW-1185">Reference proteome</keyword>
<dbReference type="EMBL" id="CP021235">
    <property type="protein sequence ID" value="ARS37221.1"/>
    <property type="molecule type" value="Genomic_DNA"/>
</dbReference>
<accession>A0A1X9YWQ5</accession>
<dbReference type="STRING" id="709015.GCA_000472485_03694"/>
<dbReference type="SUPFAM" id="SSF52540">
    <property type="entry name" value="P-loop containing nucleoside triphosphate hydrolases"/>
    <property type="match status" value="1"/>
</dbReference>
<dbReference type="Proteomes" id="UP000266292">
    <property type="component" value="Chromosome"/>
</dbReference>
<evidence type="ECO:0000313" key="1">
    <source>
        <dbReference type="EMBL" id="ARS37221.1"/>
    </source>
</evidence>
<protein>
    <recommendedName>
        <fullName evidence="3">Orc1-like AAA ATPase domain-containing protein</fullName>
    </recommendedName>
</protein>
<name>A0A1X9YWQ5_9BACT</name>
<sequence length="498" mass="57998">MSAFREFYTRLGLKENPFASFTTENEGQRFSRTFVKPNDYETILENFSQKNSILLTGDRGTGKTALIKDFVSKLNKDTSVVTHIVDFSHLSQRYELNDFYKFVISNLSVAIFSALADKRRRISRLGKEDKILLCYLLKNFVPQISKRLLREQIEEVQIQWLTRTYKKFENFVRGVFNYSATAGGALIDDYIAKHFTGLPPLTESVKIKDYFPELPINIEEEFIDQEVSYQLLVRVCKLASKLDFERVLVVFDRVDEDSRFMNDAESISDFIVKILTDNKFLLEENFQVIFSTWATPFNFIKDQVRTQKHYCPTLTWTTEDLVKALNQRLRAYSDNRVHDYRQLFADTVTQDELNQVFKIANSNPRDLWHIFSALFKAQFNLDSQSNKIESSTIPIALNQFVTTFNYYEYYPKKSNARANSMDIYSYSKHLLKLDSEIFTKNQLNEKAQTGSSTNNYVVGMEKIGLISNDNQQGGVAYYRIKDQKVVYALQNALEIIKQ</sequence>
<dbReference type="AlphaFoldDB" id="A0A1X9YWQ5"/>
<dbReference type="RefSeq" id="WP_025608854.1">
    <property type="nucleotide sequence ID" value="NZ_CP021235.1"/>
</dbReference>
<evidence type="ECO:0000313" key="2">
    <source>
        <dbReference type="Proteomes" id="UP000266292"/>
    </source>
</evidence>